<sequence length="463" mass="49175">MIEELRTNWDAMDAAKKRKAIILLVVVVFIIFAVVSQLVVKSASKRSMSADQSGKEEVIKLGGSPDTDWLEKSMADNAALDREQIRAHARDIEERFIKSEEATGKALSEVSSGIERIQTSVDMTHIELAKEIANRKAADKLLIQRLDAFATNGVSAASPFEAGEGVSVNVGGDQGVLSFGVQSAPKKVSAFDLLAISQATNTRLSFKSSAEVAPQQKVAAEGPEKDRMGHDIDAPDLTNSGQGQSSTGKKKAQKKILVAIPSGSLIRARLVSGVDAMVANSANVNNQITLAKLTDPVLLPNGQKVDLRGCVIMAGVMGEMSTERVYFNSTIVSCMDKKGLAYEGTVKANGLGEDGKLGLRGVLVTRDGALIMKSMQAGLLQGFASAFSNASNTSTVVTDSGSFQLPSGSYVAKTGLASGVSTGLEQMVSRFNNILDQIFPVLQIDSGRLIEFVVQSSFEVKEV</sequence>
<feature type="region of interest" description="Disordered" evidence="1">
    <location>
        <begin position="206"/>
        <end position="250"/>
    </location>
</feature>
<proteinExistence type="predicted"/>
<keyword evidence="2" id="KW-1133">Transmembrane helix</keyword>
<dbReference type="InterPro" id="IPR005498">
    <property type="entry name" value="T4SS_VirB10/TraB/TrbI"/>
</dbReference>
<evidence type="ECO:0000256" key="1">
    <source>
        <dbReference type="SAM" id="MobiDB-lite"/>
    </source>
</evidence>
<dbReference type="CDD" id="cd16430">
    <property type="entry name" value="TraB"/>
    <property type="match status" value="1"/>
</dbReference>
<feature type="compositionally biased region" description="Polar residues" evidence="1">
    <location>
        <begin position="237"/>
        <end position="247"/>
    </location>
</feature>
<comment type="caution">
    <text evidence="3">The sequence shown here is derived from an EMBL/GenBank/DDBJ whole genome shotgun (WGS) entry which is preliminary data.</text>
</comment>
<evidence type="ECO:0000313" key="3">
    <source>
        <dbReference type="EMBL" id="MCA6065396.1"/>
    </source>
</evidence>
<dbReference type="Pfam" id="PF03743">
    <property type="entry name" value="TrbI"/>
    <property type="match status" value="1"/>
</dbReference>
<evidence type="ECO:0000313" key="4">
    <source>
        <dbReference type="Proteomes" id="UP000714380"/>
    </source>
</evidence>
<dbReference type="Proteomes" id="UP000714380">
    <property type="component" value="Unassembled WGS sequence"/>
</dbReference>
<keyword evidence="2" id="KW-0472">Membrane</keyword>
<keyword evidence="4" id="KW-1185">Reference proteome</keyword>
<accession>A0ABS7ZUG2</accession>
<name>A0ABS7ZUG2_9GAMM</name>
<protein>
    <submittedName>
        <fullName evidence="3">TraB/VirB10 family protein</fullName>
    </submittedName>
</protein>
<dbReference type="RefSeq" id="WP_225677290.1">
    <property type="nucleotide sequence ID" value="NZ_JAEDAH010000105.1"/>
</dbReference>
<dbReference type="EMBL" id="JAEDAH010000105">
    <property type="protein sequence ID" value="MCA6065396.1"/>
    <property type="molecule type" value="Genomic_DNA"/>
</dbReference>
<feature type="compositionally biased region" description="Basic and acidic residues" evidence="1">
    <location>
        <begin position="222"/>
        <end position="233"/>
    </location>
</feature>
<gene>
    <name evidence="3" type="ORF">I9W95_17500</name>
</gene>
<organism evidence="3 4">
    <name type="scientific">Thalassolituus marinus</name>
    <dbReference type="NCBI Taxonomy" id="671053"/>
    <lineage>
        <taxon>Bacteria</taxon>
        <taxon>Pseudomonadati</taxon>
        <taxon>Pseudomonadota</taxon>
        <taxon>Gammaproteobacteria</taxon>
        <taxon>Oceanospirillales</taxon>
        <taxon>Oceanospirillaceae</taxon>
        <taxon>Thalassolituus</taxon>
    </lineage>
</organism>
<reference evidence="3 4" key="1">
    <citation type="submission" date="2020-12" db="EMBL/GenBank/DDBJ databases">
        <title>Novel Thalassolituus-related marine hydrocarbonoclastic bacteria mediated algae-derived hydrocarbons mineralization in twilight zone of the northern South China Sea.</title>
        <authorList>
            <person name="Dong C."/>
        </authorList>
    </citation>
    <scope>NUCLEOTIDE SEQUENCE [LARGE SCALE GENOMIC DNA]</scope>
    <source>
        <strain evidence="3 4">IMCC1826</strain>
    </source>
</reference>
<keyword evidence="2" id="KW-0812">Transmembrane</keyword>
<feature type="transmembrane region" description="Helical" evidence="2">
    <location>
        <begin position="21"/>
        <end position="40"/>
    </location>
</feature>
<evidence type="ECO:0000256" key="2">
    <source>
        <dbReference type="SAM" id="Phobius"/>
    </source>
</evidence>